<dbReference type="HAMAP" id="MF_00360">
    <property type="entry name" value="Ribosomal_bS6"/>
    <property type="match status" value="1"/>
</dbReference>
<evidence type="ECO:0000313" key="9">
    <source>
        <dbReference type="EMBL" id="MBC8538782.1"/>
    </source>
</evidence>
<keyword evidence="2 8" id="KW-0699">rRNA-binding</keyword>
<dbReference type="Pfam" id="PF01250">
    <property type="entry name" value="Ribosomal_S6"/>
    <property type="match status" value="1"/>
</dbReference>
<evidence type="ECO:0000313" key="10">
    <source>
        <dbReference type="Proteomes" id="UP000617951"/>
    </source>
</evidence>
<dbReference type="AlphaFoldDB" id="A0A926DJ89"/>
<dbReference type="Gene3D" id="3.30.70.60">
    <property type="match status" value="1"/>
</dbReference>
<dbReference type="GO" id="GO:1990904">
    <property type="term" value="C:ribonucleoprotein complex"/>
    <property type="evidence" value="ECO:0007669"/>
    <property type="project" value="UniProtKB-KW"/>
</dbReference>
<accession>A0A926DJ89</accession>
<evidence type="ECO:0000256" key="8">
    <source>
        <dbReference type="HAMAP-Rule" id="MF_00360"/>
    </source>
</evidence>
<dbReference type="PANTHER" id="PTHR21011">
    <property type="entry name" value="MITOCHONDRIAL 28S RIBOSOMAL PROTEIN S6"/>
    <property type="match status" value="1"/>
</dbReference>
<dbReference type="InterPro" id="IPR020814">
    <property type="entry name" value="Ribosomal_S6_plastid/chlpt"/>
</dbReference>
<keyword evidence="5 8" id="KW-0687">Ribonucleoprotein</keyword>
<dbReference type="InterPro" id="IPR014717">
    <property type="entry name" value="Transl_elong_EF1B/ribsomal_bS6"/>
</dbReference>
<comment type="caution">
    <text evidence="9">The sequence shown here is derived from an EMBL/GenBank/DDBJ whole genome shotgun (WGS) entry which is preliminary data.</text>
</comment>
<dbReference type="EMBL" id="JACRSS010000003">
    <property type="protein sequence ID" value="MBC8538782.1"/>
    <property type="molecule type" value="Genomic_DNA"/>
</dbReference>
<dbReference type="InterPro" id="IPR035980">
    <property type="entry name" value="Ribosomal_bS6_sf"/>
</dbReference>
<dbReference type="GO" id="GO:0005840">
    <property type="term" value="C:ribosome"/>
    <property type="evidence" value="ECO:0007669"/>
    <property type="project" value="UniProtKB-KW"/>
</dbReference>
<dbReference type="GO" id="GO:0006412">
    <property type="term" value="P:translation"/>
    <property type="evidence" value="ECO:0007669"/>
    <property type="project" value="UniProtKB-UniRule"/>
</dbReference>
<evidence type="ECO:0000256" key="1">
    <source>
        <dbReference type="ARBA" id="ARBA00009512"/>
    </source>
</evidence>
<dbReference type="CDD" id="cd00473">
    <property type="entry name" value="bS6"/>
    <property type="match status" value="1"/>
</dbReference>
<comment type="similarity">
    <text evidence="1 8">Belongs to the bacterial ribosomal protein bS6 family.</text>
</comment>
<protein>
    <recommendedName>
        <fullName evidence="7 8">Small ribosomal subunit protein bS6</fullName>
    </recommendedName>
</protein>
<sequence length="96" mass="11303">MNNYEALYVLKPDMEDEARAELISKFSGIITEDGGEIEGIDEWGKRRLAYPIDYINDGYYVLVNFKAKPELPAELERNFKISEFVMRYMVIRKDEQ</sequence>
<keyword evidence="3 8" id="KW-0694">RNA-binding</keyword>
<dbReference type="SUPFAM" id="SSF54995">
    <property type="entry name" value="Ribosomal protein S6"/>
    <property type="match status" value="1"/>
</dbReference>
<dbReference type="GO" id="GO:0005737">
    <property type="term" value="C:cytoplasm"/>
    <property type="evidence" value="ECO:0007669"/>
    <property type="project" value="UniProtKB-ARBA"/>
</dbReference>
<evidence type="ECO:0000256" key="5">
    <source>
        <dbReference type="ARBA" id="ARBA00023274"/>
    </source>
</evidence>
<evidence type="ECO:0000256" key="3">
    <source>
        <dbReference type="ARBA" id="ARBA00022884"/>
    </source>
</evidence>
<gene>
    <name evidence="8" type="primary">rpsF</name>
    <name evidence="9" type="ORF">H8693_07515</name>
</gene>
<comment type="function">
    <text evidence="6 8">Binds together with bS18 to 16S ribosomal RNA.</text>
</comment>
<organism evidence="9 10">
    <name type="scientific">Guopingia tenuis</name>
    <dbReference type="NCBI Taxonomy" id="2763656"/>
    <lineage>
        <taxon>Bacteria</taxon>
        <taxon>Bacillati</taxon>
        <taxon>Bacillota</taxon>
        <taxon>Clostridia</taxon>
        <taxon>Christensenellales</taxon>
        <taxon>Christensenellaceae</taxon>
        <taxon>Guopingia</taxon>
    </lineage>
</organism>
<dbReference type="RefSeq" id="WP_178619222.1">
    <property type="nucleotide sequence ID" value="NZ_JACRSS010000003.1"/>
</dbReference>
<keyword evidence="10" id="KW-1185">Reference proteome</keyword>
<dbReference type="Proteomes" id="UP000617951">
    <property type="component" value="Unassembled WGS sequence"/>
</dbReference>
<evidence type="ECO:0000256" key="6">
    <source>
        <dbReference type="ARBA" id="ARBA00035104"/>
    </source>
</evidence>
<dbReference type="NCBIfam" id="TIGR00166">
    <property type="entry name" value="S6"/>
    <property type="match status" value="1"/>
</dbReference>
<proteinExistence type="inferred from homology"/>
<evidence type="ECO:0000256" key="4">
    <source>
        <dbReference type="ARBA" id="ARBA00022980"/>
    </source>
</evidence>
<evidence type="ECO:0000256" key="7">
    <source>
        <dbReference type="ARBA" id="ARBA00035294"/>
    </source>
</evidence>
<evidence type="ECO:0000256" key="2">
    <source>
        <dbReference type="ARBA" id="ARBA00022730"/>
    </source>
</evidence>
<name>A0A926DJ89_9FIRM</name>
<dbReference type="PANTHER" id="PTHR21011:SF1">
    <property type="entry name" value="SMALL RIBOSOMAL SUBUNIT PROTEIN BS6M"/>
    <property type="match status" value="1"/>
</dbReference>
<reference evidence="9" key="1">
    <citation type="submission" date="2020-08" db="EMBL/GenBank/DDBJ databases">
        <title>Genome public.</title>
        <authorList>
            <person name="Liu C."/>
            <person name="Sun Q."/>
        </authorList>
    </citation>
    <scope>NUCLEOTIDE SEQUENCE</scope>
    <source>
        <strain evidence="9">NSJ-63</strain>
    </source>
</reference>
<dbReference type="InterPro" id="IPR000529">
    <property type="entry name" value="Ribosomal_bS6"/>
</dbReference>
<dbReference type="GO" id="GO:0070181">
    <property type="term" value="F:small ribosomal subunit rRNA binding"/>
    <property type="evidence" value="ECO:0007669"/>
    <property type="project" value="TreeGrafter"/>
</dbReference>
<dbReference type="FunFam" id="3.30.70.60:FF:000002">
    <property type="entry name" value="30S ribosomal protein S6"/>
    <property type="match status" value="1"/>
</dbReference>
<dbReference type="GO" id="GO:0003735">
    <property type="term" value="F:structural constituent of ribosome"/>
    <property type="evidence" value="ECO:0007669"/>
    <property type="project" value="InterPro"/>
</dbReference>
<keyword evidence="4 8" id="KW-0689">Ribosomal protein</keyword>